<name>A0A653CS36_CALMS</name>
<accession>A0A653CS36</accession>
<dbReference type="InterPro" id="IPR027417">
    <property type="entry name" value="P-loop_NTPase"/>
</dbReference>
<dbReference type="OrthoDB" id="8191652at2759"/>
<dbReference type="Proteomes" id="UP000410492">
    <property type="component" value="Unassembled WGS sequence"/>
</dbReference>
<dbReference type="AlphaFoldDB" id="A0A653CS36"/>
<evidence type="ECO:0000313" key="3">
    <source>
        <dbReference type="Proteomes" id="UP000410492"/>
    </source>
</evidence>
<reference evidence="2 3" key="1">
    <citation type="submission" date="2019-01" db="EMBL/GenBank/DDBJ databases">
        <authorList>
            <person name="Sayadi A."/>
        </authorList>
    </citation>
    <scope>NUCLEOTIDE SEQUENCE [LARGE SCALE GENOMIC DNA]</scope>
</reference>
<dbReference type="Gene3D" id="3.40.50.300">
    <property type="entry name" value="P-loop containing nucleotide triphosphate hydrolases"/>
    <property type="match status" value="1"/>
</dbReference>
<sequence length="447" mass="51883">MNKSCSESALHMSSEVENESFCKPSDSKTRFPYQKALYMEETFNNTYGTVRRYASCTEFKGHGSSDICDINTLFSTHVKLNSPPGKQQQYIDKHHLNDETWEVVPMDVDISDDKLTTTINKKDNQKMVPAYIDLTNESTVFDEMDTKYIPKLAYSTDFDTMVVKPSKSQLKPYSEKNQVKSNLLYITSKKNESSMFPVLSVLSVLISLAVYLYFYNFTSVNSDIQIQNIKQDLLAQVYEQEKVVNTIIQVLEQRRYWKSKVKVLGFVGPQGVGKTHIVNILRKHFPRNLVHDLYGPYIGYKSQRDKIMEAIDSCCLNLVVIDDMRREDDIELFSFIHSLQKTAFILVIPIFNLQSYDDSSSSTIDRQYVIKLRNSFDDSGLNYELLKFNEFSDDQVENWLKQQLKTQNIHPDYQDTMIQEILLEHNAKYQGLKGLTKKMMLEIEKIK</sequence>
<gene>
    <name evidence="2" type="ORF">CALMAC_LOCUS10976</name>
</gene>
<dbReference type="SUPFAM" id="SSF52540">
    <property type="entry name" value="P-loop containing nucleoside triphosphate hydrolases"/>
    <property type="match status" value="1"/>
</dbReference>
<evidence type="ECO:0000256" key="1">
    <source>
        <dbReference type="SAM" id="Phobius"/>
    </source>
</evidence>
<keyword evidence="1" id="KW-0472">Membrane</keyword>
<keyword evidence="1" id="KW-0812">Transmembrane</keyword>
<evidence type="ECO:0000313" key="2">
    <source>
        <dbReference type="EMBL" id="VEN50097.1"/>
    </source>
</evidence>
<protein>
    <submittedName>
        <fullName evidence="2">Uncharacterized protein</fullName>
    </submittedName>
</protein>
<keyword evidence="3" id="KW-1185">Reference proteome</keyword>
<proteinExistence type="predicted"/>
<keyword evidence="1" id="KW-1133">Transmembrane helix</keyword>
<feature type="transmembrane region" description="Helical" evidence="1">
    <location>
        <begin position="195"/>
        <end position="215"/>
    </location>
</feature>
<organism evidence="2 3">
    <name type="scientific">Callosobruchus maculatus</name>
    <name type="common">Southern cowpea weevil</name>
    <name type="synonym">Pulse bruchid</name>
    <dbReference type="NCBI Taxonomy" id="64391"/>
    <lineage>
        <taxon>Eukaryota</taxon>
        <taxon>Metazoa</taxon>
        <taxon>Ecdysozoa</taxon>
        <taxon>Arthropoda</taxon>
        <taxon>Hexapoda</taxon>
        <taxon>Insecta</taxon>
        <taxon>Pterygota</taxon>
        <taxon>Neoptera</taxon>
        <taxon>Endopterygota</taxon>
        <taxon>Coleoptera</taxon>
        <taxon>Polyphaga</taxon>
        <taxon>Cucujiformia</taxon>
        <taxon>Chrysomeloidea</taxon>
        <taxon>Chrysomelidae</taxon>
        <taxon>Bruchinae</taxon>
        <taxon>Bruchini</taxon>
        <taxon>Callosobruchus</taxon>
    </lineage>
</organism>
<dbReference type="EMBL" id="CAACVG010008508">
    <property type="protein sequence ID" value="VEN50097.1"/>
    <property type="molecule type" value="Genomic_DNA"/>
</dbReference>